<feature type="domain" description="N-acetyltransferase" evidence="3">
    <location>
        <begin position="1"/>
        <end position="149"/>
    </location>
</feature>
<dbReference type="PANTHER" id="PTHR43877">
    <property type="entry name" value="AMINOALKYLPHOSPHONATE N-ACETYLTRANSFERASE-RELATED-RELATED"/>
    <property type="match status" value="1"/>
</dbReference>
<protein>
    <submittedName>
        <fullName evidence="4">GNAT family N-acetyltransferase</fullName>
    </submittedName>
</protein>
<dbReference type="SUPFAM" id="SSF55729">
    <property type="entry name" value="Acyl-CoA N-acyltransferases (Nat)"/>
    <property type="match status" value="1"/>
</dbReference>
<keyword evidence="2" id="KW-0012">Acyltransferase</keyword>
<dbReference type="InterPro" id="IPR016181">
    <property type="entry name" value="Acyl_CoA_acyltransferase"/>
</dbReference>
<evidence type="ECO:0000259" key="3">
    <source>
        <dbReference type="PROSITE" id="PS51186"/>
    </source>
</evidence>
<dbReference type="PANTHER" id="PTHR43877:SF2">
    <property type="entry name" value="AMINOALKYLPHOSPHONATE N-ACETYLTRANSFERASE-RELATED"/>
    <property type="match status" value="1"/>
</dbReference>
<dbReference type="EMBL" id="VCQU01000001">
    <property type="protein sequence ID" value="NMN94381.1"/>
    <property type="molecule type" value="Genomic_DNA"/>
</dbReference>
<comment type="caution">
    <text evidence="4">The sequence shown here is derived from an EMBL/GenBank/DDBJ whole genome shotgun (WGS) entry which is preliminary data.</text>
</comment>
<keyword evidence="5" id="KW-1185">Reference proteome</keyword>
<evidence type="ECO:0000256" key="2">
    <source>
        <dbReference type="ARBA" id="ARBA00023315"/>
    </source>
</evidence>
<organism evidence="4 5">
    <name type="scientific">Antrihabitans stalactiti</name>
    <dbReference type="NCBI Taxonomy" id="2584121"/>
    <lineage>
        <taxon>Bacteria</taxon>
        <taxon>Bacillati</taxon>
        <taxon>Actinomycetota</taxon>
        <taxon>Actinomycetes</taxon>
        <taxon>Mycobacteriales</taxon>
        <taxon>Nocardiaceae</taxon>
        <taxon>Antrihabitans</taxon>
    </lineage>
</organism>
<dbReference type="Pfam" id="PF00583">
    <property type="entry name" value="Acetyltransf_1"/>
    <property type="match status" value="1"/>
</dbReference>
<reference evidence="4 5" key="2">
    <citation type="submission" date="2020-06" db="EMBL/GenBank/DDBJ databases">
        <title>Antribacter stalactiti gen. nov., sp. nov., a new member of the family Nacardiaceae isolated from a cave.</title>
        <authorList>
            <person name="Kim I.S."/>
        </authorList>
    </citation>
    <scope>NUCLEOTIDE SEQUENCE [LARGE SCALE GENOMIC DNA]</scope>
    <source>
        <strain evidence="4 5">YC2-7</strain>
    </source>
</reference>
<dbReference type="RefSeq" id="WP_169585037.1">
    <property type="nucleotide sequence ID" value="NZ_VCQU01000001.1"/>
</dbReference>
<evidence type="ECO:0000313" key="5">
    <source>
        <dbReference type="Proteomes" id="UP000535543"/>
    </source>
</evidence>
<accession>A0A848K7B3</accession>
<gene>
    <name evidence="4" type="ORF">FGL95_04920</name>
</gene>
<evidence type="ECO:0000313" key="4">
    <source>
        <dbReference type="EMBL" id="NMN94381.1"/>
    </source>
</evidence>
<keyword evidence="1 4" id="KW-0808">Transferase</keyword>
<dbReference type="AlphaFoldDB" id="A0A848K7B3"/>
<evidence type="ECO:0000256" key="1">
    <source>
        <dbReference type="ARBA" id="ARBA00022679"/>
    </source>
</evidence>
<dbReference type="InterPro" id="IPR000182">
    <property type="entry name" value="GNAT_dom"/>
</dbReference>
<dbReference type="Proteomes" id="UP000535543">
    <property type="component" value="Unassembled WGS sequence"/>
</dbReference>
<dbReference type="InterPro" id="IPR050832">
    <property type="entry name" value="Bact_Acetyltransf"/>
</dbReference>
<dbReference type="Gene3D" id="3.40.630.30">
    <property type="match status" value="1"/>
</dbReference>
<sequence length="149" mass="16253">MTFDVADLDDPTVVELNTELQAEYQRRYGGPDETPLVAGQFRAPAGVFLVAKIGETAVGMGGWRSRGEDAELKRMYVRPPHQRRGVARRLLAELEATARAAGRARLVLETGSAQPEALALYRSAGYVEIEKFGYYSHTGSSHCLGKALA</sequence>
<dbReference type="PROSITE" id="PS51186">
    <property type="entry name" value="GNAT"/>
    <property type="match status" value="1"/>
</dbReference>
<dbReference type="GO" id="GO:0016747">
    <property type="term" value="F:acyltransferase activity, transferring groups other than amino-acyl groups"/>
    <property type="evidence" value="ECO:0007669"/>
    <property type="project" value="InterPro"/>
</dbReference>
<dbReference type="CDD" id="cd04301">
    <property type="entry name" value="NAT_SF"/>
    <property type="match status" value="1"/>
</dbReference>
<name>A0A848K7B3_9NOCA</name>
<proteinExistence type="predicted"/>
<reference evidence="4 5" key="1">
    <citation type="submission" date="2019-05" db="EMBL/GenBank/DDBJ databases">
        <authorList>
            <person name="Lee S.D."/>
        </authorList>
    </citation>
    <scope>NUCLEOTIDE SEQUENCE [LARGE SCALE GENOMIC DNA]</scope>
    <source>
        <strain evidence="4 5">YC2-7</strain>
    </source>
</reference>